<dbReference type="PANTHER" id="PTHR32347">
    <property type="entry name" value="EFFLUX SYSTEM COMPONENT YKNX-RELATED"/>
    <property type="match status" value="1"/>
</dbReference>
<evidence type="ECO:0000259" key="5">
    <source>
        <dbReference type="Pfam" id="PF25967"/>
    </source>
</evidence>
<feature type="transmembrane region" description="Helical" evidence="4">
    <location>
        <begin position="20"/>
        <end position="38"/>
    </location>
</feature>
<protein>
    <recommendedName>
        <fullName evidence="9">RND efflux pump membrane fusion protein barrel-sandwich domain-containing protein</fullName>
    </recommendedName>
</protein>
<comment type="subcellular location">
    <subcellularLocation>
        <location evidence="1">Cell envelope</location>
    </subcellularLocation>
</comment>
<keyword evidence="4" id="KW-1133">Transmembrane helix</keyword>
<keyword evidence="2" id="KW-0175">Coiled coil</keyword>
<evidence type="ECO:0000256" key="2">
    <source>
        <dbReference type="ARBA" id="ARBA00023054"/>
    </source>
</evidence>
<evidence type="ECO:0008006" key="9">
    <source>
        <dbReference type="Google" id="ProtNLM"/>
    </source>
</evidence>
<dbReference type="EMBL" id="PCTC01000059">
    <property type="protein sequence ID" value="PIP63383.1"/>
    <property type="molecule type" value="Genomic_DNA"/>
</dbReference>
<dbReference type="SUPFAM" id="SSF111369">
    <property type="entry name" value="HlyD-like secretion proteins"/>
    <property type="match status" value="1"/>
</dbReference>
<dbReference type="Gene3D" id="2.40.30.170">
    <property type="match status" value="1"/>
</dbReference>
<evidence type="ECO:0000256" key="3">
    <source>
        <dbReference type="SAM" id="MobiDB-lite"/>
    </source>
</evidence>
<dbReference type="Gene3D" id="2.40.420.20">
    <property type="match status" value="1"/>
</dbReference>
<evidence type="ECO:0000256" key="4">
    <source>
        <dbReference type="SAM" id="Phobius"/>
    </source>
</evidence>
<comment type="caution">
    <text evidence="7">The sequence shown here is derived from an EMBL/GenBank/DDBJ whole genome shotgun (WGS) entry which is preliminary data.</text>
</comment>
<evidence type="ECO:0000313" key="8">
    <source>
        <dbReference type="Proteomes" id="UP000229699"/>
    </source>
</evidence>
<name>A0A2H0C0C2_9BACT</name>
<dbReference type="InterPro" id="IPR058627">
    <property type="entry name" value="MdtA-like_C"/>
</dbReference>
<evidence type="ECO:0000256" key="1">
    <source>
        <dbReference type="ARBA" id="ARBA00004196"/>
    </source>
</evidence>
<dbReference type="Pfam" id="PF25967">
    <property type="entry name" value="RND-MFP_C"/>
    <property type="match status" value="1"/>
</dbReference>
<dbReference type="InterPro" id="IPR050465">
    <property type="entry name" value="UPF0194_transport"/>
</dbReference>
<sequence length="435" mass="46755">MQKIIGKISTFFQQIKKLSLIKKIILLTVILIVGYFSISKLFFNNKNQISYQTEEVSKGNLIVAVTGSGSVASTNSSNITTSATGVVKNIYVKDGDVVKIGDKIAELELDLEGQQKSSQAWASYQSAKNSLQTAKDNLYTVQSDLFTKWQSHFDLSTNSLYENSDGTPNTPERESQTDYKVSEDNWLASEAKYKAQQKAIEQSQTSLNTAWYAYQQASPIIYAPISGTVSGLSLQIGTVINSQSSSNTSATTNKIANIKTSALPTLSINLTEIDVPKIKIDDKATITFDAFSDKTFTGKVISIDMVGSVSSGVTNYPTVILLDTNSNTILPNMGVSANIITNTKDNVLLVSSSAVKINSDGANYVQIMKNGKPIDQIVEIGLASDSQTEIISGLGEGDIVITSTTQTTSTTTQQTKSVFGSFGGGQGGNVRIQGR</sequence>
<keyword evidence="4" id="KW-0472">Membrane</keyword>
<evidence type="ECO:0000313" key="7">
    <source>
        <dbReference type="EMBL" id="PIP63383.1"/>
    </source>
</evidence>
<feature type="region of interest" description="Disordered" evidence="3">
    <location>
        <begin position="158"/>
        <end position="178"/>
    </location>
</feature>
<reference evidence="7 8" key="1">
    <citation type="submission" date="2017-09" db="EMBL/GenBank/DDBJ databases">
        <title>Depth-based differentiation of microbial function through sediment-hosted aquifers and enrichment of novel symbionts in the deep terrestrial subsurface.</title>
        <authorList>
            <person name="Probst A.J."/>
            <person name="Ladd B."/>
            <person name="Jarett J.K."/>
            <person name="Geller-Mcgrath D.E."/>
            <person name="Sieber C.M."/>
            <person name="Emerson J.B."/>
            <person name="Anantharaman K."/>
            <person name="Thomas B.C."/>
            <person name="Malmstrom R."/>
            <person name="Stieglmeier M."/>
            <person name="Klingl A."/>
            <person name="Woyke T."/>
            <person name="Ryan C.M."/>
            <person name="Banfield J.F."/>
        </authorList>
    </citation>
    <scope>NUCLEOTIDE SEQUENCE [LARGE SCALE GENOMIC DNA]</scope>
    <source>
        <strain evidence="7">CG22_combo_CG10-13_8_21_14_all_34_12</strain>
    </source>
</reference>
<dbReference type="AlphaFoldDB" id="A0A2H0C0C2"/>
<proteinExistence type="predicted"/>
<dbReference type="Proteomes" id="UP000229699">
    <property type="component" value="Unassembled WGS sequence"/>
</dbReference>
<gene>
    <name evidence="7" type="ORF">COW97_02790</name>
</gene>
<accession>A0A2H0C0C2</accession>
<dbReference type="PANTHER" id="PTHR32347:SF14">
    <property type="entry name" value="EFFLUX SYSTEM COMPONENT YKNX-RELATED"/>
    <property type="match status" value="1"/>
</dbReference>
<dbReference type="Gene3D" id="2.40.50.100">
    <property type="match status" value="1"/>
</dbReference>
<evidence type="ECO:0000259" key="6">
    <source>
        <dbReference type="Pfam" id="PF25990"/>
    </source>
</evidence>
<dbReference type="InterPro" id="IPR058636">
    <property type="entry name" value="Beta-barrel_YknX"/>
</dbReference>
<feature type="domain" description="YknX-like beta-barrel" evidence="6">
    <location>
        <begin position="269"/>
        <end position="339"/>
    </location>
</feature>
<organism evidence="7 8">
    <name type="scientific">Candidatus Roizmanbacteria bacterium CG22_combo_CG10-13_8_21_14_all_34_12</name>
    <dbReference type="NCBI Taxonomy" id="1974860"/>
    <lineage>
        <taxon>Bacteria</taxon>
        <taxon>Candidatus Roizmaniibacteriota</taxon>
    </lineage>
</organism>
<dbReference type="Pfam" id="PF25990">
    <property type="entry name" value="Beta-barrel_YknX"/>
    <property type="match status" value="1"/>
</dbReference>
<dbReference type="GO" id="GO:0030313">
    <property type="term" value="C:cell envelope"/>
    <property type="evidence" value="ECO:0007669"/>
    <property type="project" value="UniProtKB-SubCell"/>
</dbReference>
<keyword evidence="4" id="KW-0812">Transmembrane</keyword>
<feature type="domain" description="Multidrug resistance protein MdtA-like C-terminal permuted SH3" evidence="5">
    <location>
        <begin position="346"/>
        <end position="406"/>
    </location>
</feature>
<feature type="compositionally biased region" description="Polar residues" evidence="3">
    <location>
        <begin position="158"/>
        <end position="170"/>
    </location>
</feature>